<organism evidence="1">
    <name type="scientific">marine sediment metagenome</name>
    <dbReference type="NCBI Taxonomy" id="412755"/>
    <lineage>
        <taxon>unclassified sequences</taxon>
        <taxon>metagenomes</taxon>
        <taxon>ecological metagenomes</taxon>
    </lineage>
</organism>
<accession>A0A0F9LZG1</accession>
<protein>
    <submittedName>
        <fullName evidence="1">Uncharacterized protein</fullName>
    </submittedName>
</protein>
<reference evidence="1" key="1">
    <citation type="journal article" date="2015" name="Nature">
        <title>Complex archaea that bridge the gap between prokaryotes and eukaryotes.</title>
        <authorList>
            <person name="Spang A."/>
            <person name="Saw J.H."/>
            <person name="Jorgensen S.L."/>
            <person name="Zaremba-Niedzwiedzka K."/>
            <person name="Martijn J."/>
            <person name="Lind A.E."/>
            <person name="van Eijk R."/>
            <person name="Schleper C."/>
            <person name="Guy L."/>
            <person name="Ettema T.J."/>
        </authorList>
    </citation>
    <scope>NUCLEOTIDE SEQUENCE</scope>
</reference>
<dbReference type="EMBL" id="LAZR01006385">
    <property type="protein sequence ID" value="KKM92496.1"/>
    <property type="molecule type" value="Genomic_DNA"/>
</dbReference>
<sequence>MIKMNEIDVRKKNPFTINSSILVSEKLLPSKIIRGEYLETYAINPYNLNR</sequence>
<evidence type="ECO:0000313" key="1">
    <source>
        <dbReference type="EMBL" id="KKM92496.1"/>
    </source>
</evidence>
<comment type="caution">
    <text evidence="1">The sequence shown here is derived from an EMBL/GenBank/DDBJ whole genome shotgun (WGS) entry which is preliminary data.</text>
</comment>
<dbReference type="AlphaFoldDB" id="A0A0F9LZG1"/>
<proteinExistence type="predicted"/>
<gene>
    <name evidence="1" type="ORF">LCGC14_1217880</name>
</gene>
<name>A0A0F9LZG1_9ZZZZ</name>